<dbReference type="AlphaFoldDB" id="A0A848GT94"/>
<gene>
    <name evidence="2" type="ORF">HHL17_22320</name>
</gene>
<dbReference type="RefSeq" id="WP_169227001.1">
    <property type="nucleotide sequence ID" value="NZ_JABBGC010000002.1"/>
</dbReference>
<protein>
    <submittedName>
        <fullName evidence="2">EthD family reductase</fullName>
    </submittedName>
</protein>
<organism evidence="2 3">
    <name type="scientific">Chitinophaga fulva</name>
    <dbReference type="NCBI Taxonomy" id="2728842"/>
    <lineage>
        <taxon>Bacteria</taxon>
        <taxon>Pseudomonadati</taxon>
        <taxon>Bacteroidota</taxon>
        <taxon>Chitinophagia</taxon>
        <taxon>Chitinophagales</taxon>
        <taxon>Chitinophagaceae</taxon>
        <taxon>Chitinophaga</taxon>
    </lineage>
</organism>
<dbReference type="InterPro" id="IPR009799">
    <property type="entry name" value="EthD_dom"/>
</dbReference>
<evidence type="ECO:0000259" key="1">
    <source>
        <dbReference type="Pfam" id="PF07110"/>
    </source>
</evidence>
<dbReference type="Proteomes" id="UP000583266">
    <property type="component" value="Unassembled WGS sequence"/>
</dbReference>
<dbReference type="PANTHER" id="PTHR40260">
    <property type="entry name" value="BLR8190 PROTEIN"/>
    <property type="match status" value="1"/>
</dbReference>
<proteinExistence type="predicted"/>
<accession>A0A848GT94</accession>
<sequence>MKVKFNLLLLCLGVFFSCQQSKPADSQKPEESPKAVESPKIKKGMIKVTILYPNGEGKTFDMNYYEHNHMPMVASMFGDALKFLSIDKGIASGRPNTPMPFLAIGHLYFETLSAYEKGLEPYVDSIRKDFPKYTNVQPVIQISEVLE</sequence>
<dbReference type="PROSITE" id="PS51257">
    <property type="entry name" value="PROKAR_LIPOPROTEIN"/>
    <property type="match status" value="1"/>
</dbReference>
<reference evidence="2 3" key="1">
    <citation type="submission" date="2020-04" db="EMBL/GenBank/DDBJ databases">
        <title>Chitinophaga sp. G-6-1-13 sp. nov., isolated from soil.</title>
        <authorList>
            <person name="Dahal R.H."/>
            <person name="Chaudhary D.K."/>
        </authorList>
    </citation>
    <scope>NUCLEOTIDE SEQUENCE [LARGE SCALE GENOMIC DNA]</scope>
    <source>
        <strain evidence="2 3">G-6-1-13</strain>
    </source>
</reference>
<evidence type="ECO:0000313" key="2">
    <source>
        <dbReference type="EMBL" id="NML39953.1"/>
    </source>
</evidence>
<dbReference type="GO" id="GO:0016491">
    <property type="term" value="F:oxidoreductase activity"/>
    <property type="evidence" value="ECO:0007669"/>
    <property type="project" value="InterPro"/>
</dbReference>
<dbReference type="SUPFAM" id="SSF54909">
    <property type="entry name" value="Dimeric alpha+beta barrel"/>
    <property type="match status" value="1"/>
</dbReference>
<dbReference type="EMBL" id="JABBGC010000002">
    <property type="protein sequence ID" value="NML39953.1"/>
    <property type="molecule type" value="Genomic_DNA"/>
</dbReference>
<dbReference type="NCBIfam" id="TIGR02118">
    <property type="entry name" value="EthD family reductase"/>
    <property type="match status" value="1"/>
</dbReference>
<name>A0A848GT94_9BACT</name>
<dbReference type="PANTHER" id="PTHR40260:SF2">
    <property type="entry name" value="BLR8190 PROTEIN"/>
    <property type="match status" value="1"/>
</dbReference>
<dbReference type="Pfam" id="PF07110">
    <property type="entry name" value="EthD"/>
    <property type="match status" value="1"/>
</dbReference>
<evidence type="ECO:0000313" key="3">
    <source>
        <dbReference type="Proteomes" id="UP000583266"/>
    </source>
</evidence>
<dbReference type="Gene3D" id="3.30.70.100">
    <property type="match status" value="1"/>
</dbReference>
<comment type="caution">
    <text evidence="2">The sequence shown here is derived from an EMBL/GenBank/DDBJ whole genome shotgun (WGS) entry which is preliminary data.</text>
</comment>
<feature type="domain" description="EthD" evidence="1">
    <location>
        <begin position="62"/>
        <end position="133"/>
    </location>
</feature>
<dbReference type="InterPro" id="IPR011008">
    <property type="entry name" value="Dimeric_a/b-barrel"/>
</dbReference>
<keyword evidence="3" id="KW-1185">Reference proteome</keyword>